<evidence type="ECO:0000256" key="2">
    <source>
        <dbReference type="ARBA" id="ARBA00022741"/>
    </source>
</evidence>
<dbReference type="Pfam" id="PF00005">
    <property type="entry name" value="ABC_tran"/>
    <property type="match status" value="1"/>
</dbReference>
<dbReference type="GO" id="GO:0005524">
    <property type="term" value="F:ATP binding"/>
    <property type="evidence" value="ECO:0007669"/>
    <property type="project" value="UniProtKB-KW"/>
</dbReference>
<dbReference type="RefSeq" id="WP_237827137.1">
    <property type="nucleotide sequence ID" value="NZ_JAKLTQ010000031.1"/>
</dbReference>
<dbReference type="InterPro" id="IPR003593">
    <property type="entry name" value="AAA+_ATPase"/>
</dbReference>
<evidence type="ECO:0000313" key="6">
    <source>
        <dbReference type="Proteomes" id="UP001165368"/>
    </source>
</evidence>
<keyword evidence="3 5" id="KW-0067">ATP-binding</keyword>
<reference evidence="5" key="1">
    <citation type="submission" date="2022-01" db="EMBL/GenBank/DDBJ databases">
        <authorList>
            <person name="Jo J.-H."/>
            <person name="Im W.-T."/>
        </authorList>
    </citation>
    <scope>NUCLEOTIDE SEQUENCE</scope>
    <source>
        <strain evidence="5">I2-34</strain>
    </source>
</reference>
<evidence type="ECO:0000259" key="4">
    <source>
        <dbReference type="PROSITE" id="PS50893"/>
    </source>
</evidence>
<dbReference type="InterPro" id="IPR003439">
    <property type="entry name" value="ABC_transporter-like_ATP-bd"/>
</dbReference>
<dbReference type="SMART" id="SM00382">
    <property type="entry name" value="AAA"/>
    <property type="match status" value="1"/>
</dbReference>
<keyword evidence="6" id="KW-1185">Reference proteome</keyword>
<protein>
    <submittedName>
        <fullName evidence="5">ABC transporter ATP-binding protein</fullName>
    </submittedName>
</protein>
<evidence type="ECO:0000256" key="1">
    <source>
        <dbReference type="ARBA" id="ARBA00022448"/>
    </source>
</evidence>
<dbReference type="SUPFAM" id="SSF52540">
    <property type="entry name" value="P-loop containing nucleoside triphosphate hydrolases"/>
    <property type="match status" value="1"/>
</dbReference>
<dbReference type="Pfam" id="PF12399">
    <property type="entry name" value="BCA_ABC_TP_C"/>
    <property type="match status" value="1"/>
</dbReference>
<dbReference type="InterPro" id="IPR027417">
    <property type="entry name" value="P-loop_NTPase"/>
</dbReference>
<keyword evidence="1" id="KW-0813">Transport</keyword>
<gene>
    <name evidence="5" type="ORF">LVY72_23080</name>
</gene>
<evidence type="ECO:0000313" key="5">
    <source>
        <dbReference type="EMBL" id="MCG2624776.1"/>
    </source>
</evidence>
<dbReference type="InterPro" id="IPR032823">
    <property type="entry name" value="BCA_ABC_TP_C"/>
</dbReference>
<proteinExistence type="predicted"/>
<dbReference type="CDD" id="cd03219">
    <property type="entry name" value="ABC_Mj1267_LivG_branched"/>
    <property type="match status" value="1"/>
</dbReference>
<feature type="domain" description="ABC transporter" evidence="4">
    <location>
        <begin position="2"/>
        <end position="249"/>
    </location>
</feature>
<dbReference type="Proteomes" id="UP001165368">
    <property type="component" value="Unassembled WGS sequence"/>
</dbReference>
<evidence type="ECO:0000256" key="3">
    <source>
        <dbReference type="ARBA" id="ARBA00022840"/>
    </source>
</evidence>
<dbReference type="Gene3D" id="3.40.50.300">
    <property type="entry name" value="P-loop containing nucleotide triphosphate hydrolases"/>
    <property type="match status" value="1"/>
</dbReference>
<name>A0ABS9LDN8_9MICC</name>
<dbReference type="PANTHER" id="PTHR45772:SF1">
    <property type="entry name" value="ABC TRANSPORTER ATP-BINDING PROTEIN"/>
    <property type="match status" value="1"/>
</dbReference>
<dbReference type="PANTHER" id="PTHR45772">
    <property type="entry name" value="CONSERVED COMPONENT OF ABC TRANSPORTER FOR NATURAL AMINO ACIDS-RELATED"/>
    <property type="match status" value="1"/>
</dbReference>
<comment type="caution">
    <text evidence="5">The sequence shown here is derived from an EMBL/GenBank/DDBJ whole genome shotgun (WGS) entry which is preliminary data.</text>
</comment>
<keyword evidence="2" id="KW-0547">Nucleotide-binding</keyword>
<sequence length="267" mass="29164">MLHVESLRLEFGGVVALRDVTFTVEKDEFFAILGPNGAGKTSLFNCLSGLVRPAGSIKVDGTELIGRKPHEIADLGIARTFQNLGLFGSMTVAENILVGSHLQIRGGALSAAFRWPATFSSERRARARADELMELMGLREYRDLVVETLPYGIRKRVEIAKAVASGPQLLLLDEPVAGMNHEETEAFVDFVLELKQRLGLTIVMIEHDVAMVMRIADRILALDFGETIGLGTPDQIQRNERVIAAYLGTVDGSQTPALLSMEEATSE</sequence>
<accession>A0ABS9LDN8</accession>
<dbReference type="InterPro" id="IPR051120">
    <property type="entry name" value="ABC_AA/LPS_Transport"/>
</dbReference>
<organism evidence="5 6">
    <name type="scientific">Arthrobacter hankyongi</name>
    <dbReference type="NCBI Taxonomy" id="2904801"/>
    <lineage>
        <taxon>Bacteria</taxon>
        <taxon>Bacillati</taxon>
        <taxon>Actinomycetota</taxon>
        <taxon>Actinomycetes</taxon>
        <taxon>Micrococcales</taxon>
        <taxon>Micrococcaceae</taxon>
        <taxon>Arthrobacter</taxon>
    </lineage>
</organism>
<dbReference type="EMBL" id="JAKLTQ010000031">
    <property type="protein sequence ID" value="MCG2624776.1"/>
    <property type="molecule type" value="Genomic_DNA"/>
</dbReference>
<dbReference type="PROSITE" id="PS50893">
    <property type="entry name" value="ABC_TRANSPORTER_2"/>
    <property type="match status" value="1"/>
</dbReference>